<reference evidence="1" key="1">
    <citation type="submission" date="2014-11" db="EMBL/GenBank/DDBJ databases">
        <authorList>
            <person name="Amaro Gonzalez C."/>
        </authorList>
    </citation>
    <scope>NUCLEOTIDE SEQUENCE</scope>
</reference>
<protein>
    <submittedName>
        <fullName evidence="1">Uncharacterized protein</fullName>
    </submittedName>
</protein>
<dbReference type="EMBL" id="GBXM01064813">
    <property type="protein sequence ID" value="JAH43764.1"/>
    <property type="molecule type" value="Transcribed_RNA"/>
</dbReference>
<proteinExistence type="predicted"/>
<organism evidence="1">
    <name type="scientific">Anguilla anguilla</name>
    <name type="common">European freshwater eel</name>
    <name type="synonym">Muraena anguilla</name>
    <dbReference type="NCBI Taxonomy" id="7936"/>
    <lineage>
        <taxon>Eukaryota</taxon>
        <taxon>Metazoa</taxon>
        <taxon>Chordata</taxon>
        <taxon>Craniata</taxon>
        <taxon>Vertebrata</taxon>
        <taxon>Euteleostomi</taxon>
        <taxon>Actinopterygii</taxon>
        <taxon>Neopterygii</taxon>
        <taxon>Teleostei</taxon>
        <taxon>Anguilliformes</taxon>
        <taxon>Anguillidae</taxon>
        <taxon>Anguilla</taxon>
    </lineage>
</organism>
<evidence type="ECO:0000313" key="1">
    <source>
        <dbReference type="EMBL" id="JAH43764.1"/>
    </source>
</evidence>
<reference evidence="1" key="2">
    <citation type="journal article" date="2015" name="Fish Shellfish Immunol.">
        <title>Early steps in the European eel (Anguilla anguilla)-Vibrio vulnificus interaction in the gills: Role of the RtxA13 toxin.</title>
        <authorList>
            <person name="Callol A."/>
            <person name="Pajuelo D."/>
            <person name="Ebbesson L."/>
            <person name="Teles M."/>
            <person name="MacKenzie S."/>
            <person name="Amaro C."/>
        </authorList>
    </citation>
    <scope>NUCLEOTIDE SEQUENCE</scope>
</reference>
<name>A0A0E9SR03_ANGAN</name>
<sequence>MPPLNCVVLAMAFCPQTKSGSSDVEI</sequence>
<dbReference type="AlphaFoldDB" id="A0A0E9SR03"/>
<accession>A0A0E9SR03</accession>